<proteinExistence type="predicted"/>
<comment type="caution">
    <text evidence="2">The sequence shown here is derived from an EMBL/GenBank/DDBJ whole genome shotgun (WGS) entry which is preliminary data.</text>
</comment>
<dbReference type="RefSeq" id="WP_377123114.1">
    <property type="nucleotide sequence ID" value="NZ_JBHUHN010000001.1"/>
</dbReference>
<evidence type="ECO:0000256" key="1">
    <source>
        <dbReference type="SAM" id="SignalP"/>
    </source>
</evidence>
<reference evidence="3" key="1">
    <citation type="journal article" date="2019" name="Int. J. Syst. Evol. Microbiol.">
        <title>The Global Catalogue of Microorganisms (GCM) 10K type strain sequencing project: providing services to taxonomists for standard genome sequencing and annotation.</title>
        <authorList>
            <consortium name="The Broad Institute Genomics Platform"/>
            <consortium name="The Broad Institute Genome Sequencing Center for Infectious Disease"/>
            <person name="Wu L."/>
            <person name="Ma J."/>
        </authorList>
    </citation>
    <scope>NUCLEOTIDE SEQUENCE [LARGE SCALE GENOMIC DNA]</scope>
    <source>
        <strain evidence="3">KCTC 52232</strain>
    </source>
</reference>
<protein>
    <submittedName>
        <fullName evidence="2">Uncharacterized protein</fullName>
    </submittedName>
</protein>
<accession>A0ABW5XJG9</accession>
<dbReference type="EMBL" id="JBHUON010000002">
    <property type="protein sequence ID" value="MFD2863516.1"/>
    <property type="molecule type" value="Genomic_DNA"/>
</dbReference>
<keyword evidence="1" id="KW-0732">Signal</keyword>
<dbReference type="Proteomes" id="UP001597601">
    <property type="component" value="Unassembled WGS sequence"/>
</dbReference>
<feature type="chain" id="PRO_5046794473" evidence="1">
    <location>
        <begin position="20"/>
        <end position="285"/>
    </location>
</feature>
<keyword evidence="3" id="KW-1185">Reference proteome</keyword>
<organism evidence="2 3">
    <name type="scientific">Mucilaginibacter antarcticus</name>
    <dbReference type="NCBI Taxonomy" id="1855725"/>
    <lineage>
        <taxon>Bacteria</taxon>
        <taxon>Pseudomonadati</taxon>
        <taxon>Bacteroidota</taxon>
        <taxon>Sphingobacteriia</taxon>
        <taxon>Sphingobacteriales</taxon>
        <taxon>Sphingobacteriaceae</taxon>
        <taxon>Mucilaginibacter</taxon>
    </lineage>
</organism>
<evidence type="ECO:0000313" key="3">
    <source>
        <dbReference type="Proteomes" id="UP001597601"/>
    </source>
</evidence>
<sequence>MKKLSTLAVLAALAISTHAQHLPVLKQAYLPKHTYSINNKIGVLMQVTMHSDSVAKATGGSGDENVEMNNVTEDNTDLKTAEASADKGFAIAMSRAVVSARTVVNNQEAPSQPDLLAGKTINGTIDANGTVNADTTETDAEINSLVKSMVGALPTATNFPNKQLMVNDTFTVKLPAYTLELTNQGIKKELFVNVTYKVTGIKDNLATFQTSGAFDINSDAEYKGRTIKITGKGVGVWKIVFDTANSFPQYLGSQLQIAFEVKSDKGKANFKSTVRRETRVTITAN</sequence>
<gene>
    <name evidence="2" type="ORF">ACFSYC_02345</name>
</gene>
<evidence type="ECO:0000313" key="2">
    <source>
        <dbReference type="EMBL" id="MFD2863516.1"/>
    </source>
</evidence>
<feature type="signal peptide" evidence="1">
    <location>
        <begin position="1"/>
        <end position="19"/>
    </location>
</feature>
<name>A0ABW5XJG9_9SPHI</name>